<sequence length="273" mass="30709">MPDTVLSADSMVDIAKNVLGKVPCKWGECKFVLNSWNMVQEHHRYHCNKSQDRDGKWICKLPGCAGRVHASREALQSHINLSHMSRLILPCPIRGCEQSGIRVAQLPMHIHNVHLELLGSSVANPSNSAILKPGYAPFRPHLEIPPPLPDGERSLLEINCLPVRGCPHKRRRARSPSQSRGRKWSRLDAQDEEESEPEAAELDDLPTFDRSEEARKKGYNTIYRRKPPEAAASKLSQAHRMVDPPPPDEQPPTSIHFETFARMVDQLAANGRL</sequence>
<evidence type="ECO:0000313" key="4">
    <source>
        <dbReference type="Proteomes" id="UP000054166"/>
    </source>
</evidence>
<reference evidence="3 4" key="1">
    <citation type="submission" date="2014-04" db="EMBL/GenBank/DDBJ databases">
        <authorList>
            <consortium name="DOE Joint Genome Institute"/>
            <person name="Kuo A."/>
            <person name="Tarkka M."/>
            <person name="Buscot F."/>
            <person name="Kohler A."/>
            <person name="Nagy L.G."/>
            <person name="Floudas D."/>
            <person name="Copeland A."/>
            <person name="Barry K.W."/>
            <person name="Cichocki N."/>
            <person name="Veneault-Fourrey C."/>
            <person name="LaButti K."/>
            <person name="Lindquist E.A."/>
            <person name="Lipzen A."/>
            <person name="Lundell T."/>
            <person name="Morin E."/>
            <person name="Murat C."/>
            <person name="Sun H."/>
            <person name="Tunlid A."/>
            <person name="Henrissat B."/>
            <person name="Grigoriev I.V."/>
            <person name="Hibbett D.S."/>
            <person name="Martin F."/>
            <person name="Nordberg H.P."/>
            <person name="Cantor M.N."/>
            <person name="Hua S.X."/>
        </authorList>
    </citation>
    <scope>NUCLEOTIDE SEQUENCE [LARGE SCALE GENOMIC DNA]</scope>
    <source>
        <strain evidence="3 4">F 1598</strain>
    </source>
</reference>
<feature type="region of interest" description="Disordered" evidence="1">
    <location>
        <begin position="167"/>
        <end position="254"/>
    </location>
</feature>
<feature type="compositionally biased region" description="Basic and acidic residues" evidence="1">
    <location>
        <begin position="207"/>
        <end position="216"/>
    </location>
</feature>
<name>A0A0C3FT68_PILCF</name>
<reference evidence="4" key="2">
    <citation type="submission" date="2015-01" db="EMBL/GenBank/DDBJ databases">
        <title>Evolutionary Origins and Diversification of the Mycorrhizal Mutualists.</title>
        <authorList>
            <consortium name="DOE Joint Genome Institute"/>
            <consortium name="Mycorrhizal Genomics Consortium"/>
            <person name="Kohler A."/>
            <person name="Kuo A."/>
            <person name="Nagy L.G."/>
            <person name="Floudas D."/>
            <person name="Copeland A."/>
            <person name="Barry K.W."/>
            <person name="Cichocki N."/>
            <person name="Veneault-Fourrey C."/>
            <person name="LaButti K."/>
            <person name="Lindquist E.A."/>
            <person name="Lipzen A."/>
            <person name="Lundell T."/>
            <person name="Morin E."/>
            <person name="Murat C."/>
            <person name="Riley R."/>
            <person name="Ohm R."/>
            <person name="Sun H."/>
            <person name="Tunlid A."/>
            <person name="Henrissat B."/>
            <person name="Grigoriev I.V."/>
            <person name="Hibbett D.S."/>
            <person name="Martin F."/>
        </authorList>
    </citation>
    <scope>NUCLEOTIDE SEQUENCE [LARGE SCALE GENOMIC DNA]</scope>
    <source>
        <strain evidence="4">F 1598</strain>
    </source>
</reference>
<feature type="compositionally biased region" description="Basic residues" evidence="1">
    <location>
        <begin position="167"/>
        <end position="184"/>
    </location>
</feature>
<proteinExistence type="predicted"/>
<accession>A0A0C3FT68</accession>
<dbReference type="STRING" id="765440.A0A0C3FT68"/>
<organism evidence="3 4">
    <name type="scientific">Piloderma croceum (strain F 1598)</name>
    <dbReference type="NCBI Taxonomy" id="765440"/>
    <lineage>
        <taxon>Eukaryota</taxon>
        <taxon>Fungi</taxon>
        <taxon>Dikarya</taxon>
        <taxon>Basidiomycota</taxon>
        <taxon>Agaricomycotina</taxon>
        <taxon>Agaricomycetes</taxon>
        <taxon>Agaricomycetidae</taxon>
        <taxon>Atheliales</taxon>
        <taxon>Atheliaceae</taxon>
        <taxon>Piloderma</taxon>
    </lineage>
</organism>
<dbReference type="SMART" id="SM00355">
    <property type="entry name" value="ZnF_C2H2"/>
    <property type="match status" value="3"/>
</dbReference>
<dbReference type="InterPro" id="IPR013087">
    <property type="entry name" value="Znf_C2H2_type"/>
</dbReference>
<dbReference type="PROSITE" id="PS00028">
    <property type="entry name" value="ZINC_FINGER_C2H2_1"/>
    <property type="match status" value="1"/>
</dbReference>
<dbReference type="HOGENOM" id="CLU_089025_0_0_1"/>
<feature type="domain" description="C2H2-type" evidence="2">
    <location>
        <begin position="24"/>
        <end position="46"/>
    </location>
</feature>
<dbReference type="OrthoDB" id="2576496at2759"/>
<feature type="compositionally biased region" description="Acidic residues" evidence="1">
    <location>
        <begin position="190"/>
        <end position="206"/>
    </location>
</feature>
<dbReference type="EMBL" id="KN832992">
    <property type="protein sequence ID" value="KIM82929.1"/>
    <property type="molecule type" value="Genomic_DNA"/>
</dbReference>
<gene>
    <name evidence="3" type="ORF">PILCRDRAFT_819724</name>
</gene>
<evidence type="ECO:0000259" key="2">
    <source>
        <dbReference type="PROSITE" id="PS00028"/>
    </source>
</evidence>
<protein>
    <recommendedName>
        <fullName evidence="2">C2H2-type domain-containing protein</fullName>
    </recommendedName>
</protein>
<keyword evidence="4" id="KW-1185">Reference proteome</keyword>
<dbReference type="Proteomes" id="UP000054166">
    <property type="component" value="Unassembled WGS sequence"/>
</dbReference>
<dbReference type="AlphaFoldDB" id="A0A0C3FT68"/>
<dbReference type="InParanoid" id="A0A0C3FT68"/>
<evidence type="ECO:0000313" key="3">
    <source>
        <dbReference type="EMBL" id="KIM82929.1"/>
    </source>
</evidence>
<evidence type="ECO:0000256" key="1">
    <source>
        <dbReference type="SAM" id="MobiDB-lite"/>
    </source>
</evidence>